<dbReference type="NCBIfam" id="TIGR00155">
    <property type="entry name" value="pqiA_fam"/>
    <property type="match status" value="1"/>
</dbReference>
<keyword evidence="3" id="KW-1003">Cell membrane</keyword>
<evidence type="ECO:0000256" key="2">
    <source>
        <dbReference type="ARBA" id="ARBA00007555"/>
    </source>
</evidence>
<comment type="subcellular location">
    <subcellularLocation>
        <location evidence="1">Cell inner membrane</location>
        <topology evidence="1">Multi-pass membrane protein</topology>
    </subcellularLocation>
</comment>
<dbReference type="InterPro" id="IPR007498">
    <property type="entry name" value="PqiA-like"/>
</dbReference>
<protein>
    <submittedName>
        <fullName evidence="9">Paraquat-inducible protein A</fullName>
    </submittedName>
</protein>
<feature type="transmembrane region" description="Helical" evidence="8">
    <location>
        <begin position="175"/>
        <end position="193"/>
    </location>
</feature>
<organism evidence="9 10">
    <name type="scientific">Bordetella ansorpii</name>
    <dbReference type="NCBI Taxonomy" id="288768"/>
    <lineage>
        <taxon>Bacteria</taxon>
        <taxon>Pseudomonadati</taxon>
        <taxon>Pseudomonadota</taxon>
        <taxon>Betaproteobacteria</taxon>
        <taxon>Burkholderiales</taxon>
        <taxon>Alcaligenaceae</taxon>
        <taxon>Bordetella</taxon>
    </lineage>
</organism>
<dbReference type="GO" id="GO:0005886">
    <property type="term" value="C:plasma membrane"/>
    <property type="evidence" value="ECO:0007669"/>
    <property type="project" value="UniProtKB-SubCell"/>
</dbReference>
<keyword evidence="6 8" id="KW-1133">Transmembrane helix</keyword>
<evidence type="ECO:0000313" key="10">
    <source>
        <dbReference type="Proteomes" id="UP000077037"/>
    </source>
</evidence>
<feature type="transmembrane region" description="Helical" evidence="8">
    <location>
        <begin position="358"/>
        <end position="377"/>
    </location>
</feature>
<dbReference type="InterPro" id="IPR005219">
    <property type="entry name" value="PqiA-like_proteobact"/>
</dbReference>
<evidence type="ECO:0000256" key="1">
    <source>
        <dbReference type="ARBA" id="ARBA00004429"/>
    </source>
</evidence>
<sequence>MDREPLIACEHCASVYRRRALQRDEAAVCGRCGTLLWRFSRLTPADWLALVIAALVVFVVANAYPVASLSVQGVVQRATLLDAVSITWRQGHQVVAIMTGLAGFVLPLLQLLLLGWVLAPLSRGRAAIGRAATGMATAIRLLSWLRPWSMVPVFLLGVLVSVVKLAGMAAVHPEIGLGGFFILTMLLTMLGRLSPHALWRLAETHGVAPVHIPHAQPGQVLAGCHVCGQVQALPGDADHAGDPHRCVRCDAVVHVRKPDHLARTWALMIAASILYIPANVLPVMNISSLLGDSEHTILGGVVELWEGGSYDIAIIVFVASVMVPLTKLLALAILAWSTQRRRTGNLRPRTRMYEMVEFIGQWSMLDVFVVIVLAALADFQGLMAISAGPGAAAFGMVVILTMLAAMSFDPRRGWDHAGADDEPDPDDAAVAPHALYPVQPVAAVTAPAGRGGPGSGSM</sequence>
<name>A0A157RCA7_9BORD</name>
<keyword evidence="5 8" id="KW-0812">Transmembrane</keyword>
<dbReference type="Pfam" id="PF04403">
    <property type="entry name" value="PqiA"/>
    <property type="match status" value="2"/>
</dbReference>
<evidence type="ECO:0000256" key="4">
    <source>
        <dbReference type="ARBA" id="ARBA00022519"/>
    </source>
</evidence>
<accession>A0A157RCA7</accession>
<keyword evidence="4" id="KW-0997">Cell inner membrane</keyword>
<reference evidence="9 10" key="1">
    <citation type="submission" date="2016-03" db="EMBL/GenBank/DDBJ databases">
        <authorList>
            <consortium name="Pathogen Informatics"/>
        </authorList>
    </citation>
    <scope>NUCLEOTIDE SEQUENCE [LARGE SCALE GENOMIC DNA]</scope>
    <source>
        <strain evidence="9 10">NCTC13364</strain>
    </source>
</reference>
<keyword evidence="7 8" id="KW-0472">Membrane</keyword>
<evidence type="ECO:0000256" key="6">
    <source>
        <dbReference type="ARBA" id="ARBA00022989"/>
    </source>
</evidence>
<feature type="transmembrane region" description="Helical" evidence="8">
    <location>
        <begin position="94"/>
        <end position="119"/>
    </location>
</feature>
<feature type="transmembrane region" description="Helical" evidence="8">
    <location>
        <begin position="312"/>
        <end position="337"/>
    </location>
</feature>
<evidence type="ECO:0000313" key="9">
    <source>
        <dbReference type="EMBL" id="SAI55651.1"/>
    </source>
</evidence>
<evidence type="ECO:0000256" key="5">
    <source>
        <dbReference type="ARBA" id="ARBA00022692"/>
    </source>
</evidence>
<feature type="transmembrane region" description="Helical" evidence="8">
    <location>
        <begin position="383"/>
        <end position="405"/>
    </location>
</feature>
<feature type="transmembrane region" description="Helical" evidence="8">
    <location>
        <begin position="150"/>
        <end position="169"/>
    </location>
</feature>
<feature type="transmembrane region" description="Helical" evidence="8">
    <location>
        <begin position="265"/>
        <end position="284"/>
    </location>
</feature>
<gene>
    <name evidence="9" type="primary">yebS</name>
    <name evidence="9" type="ORF">SAMEA1982600_04654</name>
</gene>
<dbReference type="RefSeq" id="WP_082887443.1">
    <property type="nucleotide sequence ID" value="NZ_FKBS01000029.1"/>
</dbReference>
<feature type="transmembrane region" description="Helical" evidence="8">
    <location>
        <begin position="47"/>
        <end position="67"/>
    </location>
</feature>
<dbReference type="AlphaFoldDB" id="A0A157RCA7"/>
<evidence type="ECO:0000256" key="7">
    <source>
        <dbReference type="ARBA" id="ARBA00023136"/>
    </source>
</evidence>
<proteinExistence type="inferred from homology"/>
<dbReference type="InterPro" id="IPR051800">
    <property type="entry name" value="PqiA-PqiB_transport"/>
</dbReference>
<evidence type="ECO:0000256" key="3">
    <source>
        <dbReference type="ARBA" id="ARBA00022475"/>
    </source>
</evidence>
<dbReference type="Proteomes" id="UP000077037">
    <property type="component" value="Unassembled WGS sequence"/>
</dbReference>
<evidence type="ECO:0000256" key="8">
    <source>
        <dbReference type="SAM" id="Phobius"/>
    </source>
</evidence>
<dbReference type="PANTHER" id="PTHR30462">
    <property type="entry name" value="INTERMEMBRANE TRANSPORT PROTEIN PQIB-RELATED"/>
    <property type="match status" value="1"/>
</dbReference>
<comment type="similarity">
    <text evidence="2">Belongs to the PqiA family.</text>
</comment>
<dbReference type="EMBL" id="FKBS01000029">
    <property type="protein sequence ID" value="SAI55651.1"/>
    <property type="molecule type" value="Genomic_DNA"/>
</dbReference>
<dbReference type="OrthoDB" id="9800207at2"/>
<dbReference type="PANTHER" id="PTHR30462:SF3">
    <property type="entry name" value="INTERMEMBRANE TRANSPORT PROTEIN PQIA"/>
    <property type="match status" value="1"/>
</dbReference>